<dbReference type="EMBL" id="JAAMPI010000098">
    <property type="protein sequence ID" value="KAF4635803.1"/>
    <property type="molecule type" value="Genomic_DNA"/>
</dbReference>
<keyword evidence="3" id="KW-1185">Reference proteome</keyword>
<sequence length="320" mass="35809">MSFKLENMRQWLVAAVMLLTPNLVLAFNAPADVPTWCGKPYMSTNQALDPGGQFQFPTPSKDPLLYLTVQPRYTIFLESDEAGSFIVDASISYTFGEPLQNVNYQSPNHPGVSLDFKISNDENRVLLVSNSIPVNSTGNLFSFPLSAFTPRLAPYPITIRGTLNQQTFTSTTTLYILPSRTYGSAVKIDNLHGGLYVQNPHNNYEGWYAVFPVGYYADGGYVTPPNTSFTNLDTYAAQGFNTINIVPDGGLPDQSYPVSSLQTYWDHLDALNLFNLYDMRFAFQNSTRISTQVALWKDRPTLLSWYTADEPDGYVSTLFR</sequence>
<evidence type="ECO:0000313" key="3">
    <source>
        <dbReference type="Proteomes" id="UP000566819"/>
    </source>
</evidence>
<evidence type="ECO:0000256" key="1">
    <source>
        <dbReference type="SAM" id="SignalP"/>
    </source>
</evidence>
<feature type="chain" id="PRO_5034776741" evidence="1">
    <location>
        <begin position="27"/>
        <end position="320"/>
    </location>
</feature>
<dbReference type="Proteomes" id="UP000566819">
    <property type="component" value="Unassembled WGS sequence"/>
</dbReference>
<name>A0A8H4W682_9HELO</name>
<organism evidence="2 3">
    <name type="scientific">Cudoniella acicularis</name>
    <dbReference type="NCBI Taxonomy" id="354080"/>
    <lineage>
        <taxon>Eukaryota</taxon>
        <taxon>Fungi</taxon>
        <taxon>Dikarya</taxon>
        <taxon>Ascomycota</taxon>
        <taxon>Pezizomycotina</taxon>
        <taxon>Leotiomycetes</taxon>
        <taxon>Helotiales</taxon>
        <taxon>Tricladiaceae</taxon>
        <taxon>Cudoniella</taxon>
    </lineage>
</organism>
<evidence type="ECO:0000313" key="2">
    <source>
        <dbReference type="EMBL" id="KAF4635803.1"/>
    </source>
</evidence>
<protein>
    <submittedName>
        <fullName evidence="2">Uncharacterized protein</fullName>
    </submittedName>
</protein>
<reference evidence="2 3" key="1">
    <citation type="submission" date="2020-03" db="EMBL/GenBank/DDBJ databases">
        <title>Draft Genome Sequence of Cudoniella acicularis.</title>
        <authorList>
            <person name="Buettner E."/>
            <person name="Kellner H."/>
        </authorList>
    </citation>
    <scope>NUCLEOTIDE SEQUENCE [LARGE SCALE GENOMIC DNA]</scope>
    <source>
        <strain evidence="2 3">DSM 108380</strain>
    </source>
</reference>
<dbReference type="OrthoDB" id="2338662at2759"/>
<comment type="caution">
    <text evidence="2">The sequence shown here is derived from an EMBL/GenBank/DDBJ whole genome shotgun (WGS) entry which is preliminary data.</text>
</comment>
<gene>
    <name evidence="2" type="ORF">G7Y89_g2286</name>
</gene>
<accession>A0A8H4W682</accession>
<keyword evidence="1" id="KW-0732">Signal</keyword>
<feature type="signal peptide" evidence="1">
    <location>
        <begin position="1"/>
        <end position="26"/>
    </location>
</feature>
<proteinExistence type="predicted"/>
<dbReference type="AlphaFoldDB" id="A0A8H4W682"/>